<evidence type="ECO:0000313" key="2">
    <source>
        <dbReference type="Proteomes" id="UP001638806"/>
    </source>
</evidence>
<dbReference type="EMBL" id="JBGNUJ010000002">
    <property type="protein sequence ID" value="KAL3964903.1"/>
    <property type="molecule type" value="Genomic_DNA"/>
</dbReference>
<evidence type="ECO:0000313" key="1">
    <source>
        <dbReference type="EMBL" id="KAL3964903.1"/>
    </source>
</evidence>
<dbReference type="Proteomes" id="UP001638806">
    <property type="component" value="Unassembled WGS sequence"/>
</dbReference>
<keyword evidence="2" id="KW-1185">Reference proteome</keyword>
<proteinExistence type="predicted"/>
<gene>
    <name evidence="1" type="ORF">ACCO45_001907</name>
</gene>
<reference evidence="1" key="1">
    <citation type="submission" date="2024-12" db="EMBL/GenBank/DDBJ databases">
        <title>Comparative genomics and development of molecular markers within Purpureocillium lilacinum and among Purpureocillium species.</title>
        <authorList>
            <person name="Yeh Z.-Y."/>
            <person name="Ni N.-T."/>
            <person name="Lo P.-H."/>
            <person name="Mushyakhwo K."/>
            <person name="Lin C.-F."/>
            <person name="Nai Y.-S."/>
        </authorList>
    </citation>
    <scope>NUCLEOTIDE SEQUENCE</scope>
    <source>
        <strain evidence="1">NCHU-NPUST-175</strain>
    </source>
</reference>
<sequence>MALGAIHRANTIKQLQLDLFHSNVSDKAVPPAYLYSMASRYFHLHLEQLRPSIWFIQIILLICIYTFYGPIGSSQWQLAGLAMRTAIEIGLHYAPRDGQAVDRDMAERSRVFWTAYSIEISLAYNLGRPPSIGEEHITARLPVVNSRDLSFGLHHIKHRRIQSRIVSQVYNARSRDREVSLQERQGFIASLQAELDDPEDEQRALSWMLVQGVLFAGLTMLVTARTCCHRLAARTGVRFFLVDLPAWSRKCLVCLAIMNERWNEDLLSKLDRQFELLADDTLEVISTQLTSPGASSRVGCRDQTPTTSSSSNQSLASAVPPSAGVAADPGGNVMIDHFGMDASTFHDADMGESWESFDFFREVLGNDSTQTFLDILGPETDYSVHGQRMLLA</sequence>
<organism evidence="1 2">
    <name type="scientific">Purpureocillium lilacinum</name>
    <name type="common">Paecilomyces lilacinus</name>
    <dbReference type="NCBI Taxonomy" id="33203"/>
    <lineage>
        <taxon>Eukaryota</taxon>
        <taxon>Fungi</taxon>
        <taxon>Dikarya</taxon>
        <taxon>Ascomycota</taxon>
        <taxon>Pezizomycotina</taxon>
        <taxon>Sordariomycetes</taxon>
        <taxon>Hypocreomycetidae</taxon>
        <taxon>Hypocreales</taxon>
        <taxon>Ophiocordycipitaceae</taxon>
        <taxon>Purpureocillium</taxon>
    </lineage>
</organism>
<protein>
    <submittedName>
        <fullName evidence="1">Uncharacterized protein</fullName>
    </submittedName>
</protein>
<name>A0ACC4E994_PURLI</name>
<comment type="caution">
    <text evidence="1">The sequence shown here is derived from an EMBL/GenBank/DDBJ whole genome shotgun (WGS) entry which is preliminary data.</text>
</comment>
<accession>A0ACC4E994</accession>